<feature type="domain" description="6-phosphogluconate dehydrogenase NADP-binding" evidence="4">
    <location>
        <begin position="8"/>
        <end position="162"/>
    </location>
</feature>
<keyword evidence="2" id="KW-0560">Oxidoreductase</keyword>
<evidence type="ECO:0000259" key="5">
    <source>
        <dbReference type="Pfam" id="PF14833"/>
    </source>
</evidence>
<dbReference type="Gene3D" id="3.40.50.720">
    <property type="entry name" value="NAD(P)-binding Rossmann-like Domain"/>
    <property type="match status" value="1"/>
</dbReference>
<dbReference type="InterPro" id="IPR006115">
    <property type="entry name" value="6PGDH_NADP-bd"/>
</dbReference>
<keyword evidence="3" id="KW-0520">NAD</keyword>
<evidence type="ECO:0000256" key="3">
    <source>
        <dbReference type="ARBA" id="ARBA00023027"/>
    </source>
</evidence>
<dbReference type="PANTHER" id="PTHR43060:SF15">
    <property type="entry name" value="3-HYDROXYISOBUTYRATE DEHYDROGENASE-LIKE 1, MITOCHONDRIAL-RELATED"/>
    <property type="match status" value="1"/>
</dbReference>
<dbReference type="InterPro" id="IPR008927">
    <property type="entry name" value="6-PGluconate_DH-like_C_sf"/>
</dbReference>
<dbReference type="PANTHER" id="PTHR43060">
    <property type="entry name" value="3-HYDROXYISOBUTYRATE DEHYDROGENASE-LIKE 1, MITOCHONDRIAL-RELATED"/>
    <property type="match status" value="1"/>
</dbReference>
<dbReference type="InterPro" id="IPR029154">
    <property type="entry name" value="HIBADH-like_NADP-bd"/>
</dbReference>
<accession>A0ABQ6VBE2</accession>
<dbReference type="PIRSF" id="PIRSF000103">
    <property type="entry name" value="HIBADH"/>
    <property type="match status" value="1"/>
</dbReference>
<organism evidence="6 7">
    <name type="scientific">Microbacterium algeriense</name>
    <dbReference type="NCBI Taxonomy" id="2615184"/>
    <lineage>
        <taxon>Bacteria</taxon>
        <taxon>Bacillati</taxon>
        <taxon>Actinomycetota</taxon>
        <taxon>Actinomycetes</taxon>
        <taxon>Micrococcales</taxon>
        <taxon>Microbacteriaceae</taxon>
        <taxon>Microbacterium</taxon>
    </lineage>
</organism>
<dbReference type="RefSeq" id="WP_017202552.1">
    <property type="nucleotide sequence ID" value="NZ_CBDRDE010000004.1"/>
</dbReference>
<feature type="domain" description="3-hydroxyisobutyrate dehydrogenase-like NAD-binding" evidence="5">
    <location>
        <begin position="168"/>
        <end position="282"/>
    </location>
</feature>
<reference evidence="7" key="1">
    <citation type="submission" date="2019-09" db="EMBL/GenBank/DDBJ databases">
        <title>Whole genome sequencing of Microbacterium maritypicum.</title>
        <authorList>
            <person name="Lenchi N."/>
        </authorList>
    </citation>
    <scope>NUCLEOTIDE SEQUENCE [LARGE SCALE GENOMIC DNA]</scope>
    <source>
        <strain evidence="7">G1</strain>
    </source>
</reference>
<gene>
    <name evidence="6" type="ORF">F6A08_06990</name>
</gene>
<evidence type="ECO:0000259" key="4">
    <source>
        <dbReference type="Pfam" id="PF03446"/>
    </source>
</evidence>
<dbReference type="InterPro" id="IPR036291">
    <property type="entry name" value="NAD(P)-bd_dom_sf"/>
</dbReference>
<evidence type="ECO:0000313" key="7">
    <source>
        <dbReference type="Proteomes" id="UP000478836"/>
    </source>
</evidence>
<sequence>MTTSSVAVGAVGLGAMGRPMAQRLLAAHDSLIIHARRPQPELIAAGASWAETPRELASRVDVLLSMLPDLPQLEELLDGPDGLLADAGDLLILVGSTSSAPAVRALAERLSARTEGRVRLVDCPVSGGEDGAVSGTLSIMLGGAPDDAAIAAEVLAPCGTPVLLGPLGAGEVAKACNQLVVSATILALGEATVLAERSGLDLDALWSLLSRGYAGSNLLDSRRDRLVSGDDSPSGAAQYMVKDLRFAADIAAATGTSPVLLPALRAAFDELVDAGLGERDIAVTRRFIASRDTGEH</sequence>
<dbReference type="EMBL" id="WAAO01000001">
    <property type="protein sequence ID" value="KAB1867513.1"/>
    <property type="molecule type" value="Genomic_DNA"/>
</dbReference>
<evidence type="ECO:0000256" key="2">
    <source>
        <dbReference type="ARBA" id="ARBA00023002"/>
    </source>
</evidence>
<dbReference type="Proteomes" id="UP000478836">
    <property type="component" value="Unassembled WGS sequence"/>
</dbReference>
<dbReference type="SUPFAM" id="SSF51735">
    <property type="entry name" value="NAD(P)-binding Rossmann-fold domains"/>
    <property type="match status" value="1"/>
</dbReference>
<name>A0ABQ6VBE2_9MICO</name>
<dbReference type="InterPro" id="IPR013328">
    <property type="entry name" value="6PGD_dom2"/>
</dbReference>
<evidence type="ECO:0000313" key="6">
    <source>
        <dbReference type="EMBL" id="KAB1867513.1"/>
    </source>
</evidence>
<proteinExistence type="inferred from homology"/>
<keyword evidence="7" id="KW-1185">Reference proteome</keyword>
<comment type="similarity">
    <text evidence="1">Belongs to the HIBADH-related family.</text>
</comment>
<dbReference type="SUPFAM" id="SSF48179">
    <property type="entry name" value="6-phosphogluconate dehydrogenase C-terminal domain-like"/>
    <property type="match status" value="1"/>
</dbReference>
<protein>
    <submittedName>
        <fullName evidence="6">NAD(P)-dependent oxidoreductase</fullName>
    </submittedName>
</protein>
<dbReference type="Pfam" id="PF14833">
    <property type="entry name" value="NAD_binding_11"/>
    <property type="match status" value="1"/>
</dbReference>
<evidence type="ECO:0000256" key="1">
    <source>
        <dbReference type="ARBA" id="ARBA00009080"/>
    </source>
</evidence>
<dbReference type="Pfam" id="PF03446">
    <property type="entry name" value="NAD_binding_2"/>
    <property type="match status" value="1"/>
</dbReference>
<dbReference type="Gene3D" id="1.10.1040.10">
    <property type="entry name" value="N-(1-d-carboxylethyl)-l-norvaline Dehydrogenase, domain 2"/>
    <property type="match status" value="1"/>
</dbReference>
<dbReference type="GeneID" id="77476190"/>
<comment type="caution">
    <text evidence="6">The sequence shown here is derived from an EMBL/GenBank/DDBJ whole genome shotgun (WGS) entry which is preliminary data.</text>
</comment>
<dbReference type="InterPro" id="IPR015815">
    <property type="entry name" value="HIBADH-related"/>
</dbReference>